<dbReference type="EMBL" id="BAAAND010000012">
    <property type="protein sequence ID" value="GAA1608756.1"/>
    <property type="molecule type" value="Genomic_DNA"/>
</dbReference>
<keyword evidence="1" id="KW-0812">Transmembrane</keyword>
<feature type="transmembrane region" description="Helical" evidence="1">
    <location>
        <begin position="20"/>
        <end position="41"/>
    </location>
</feature>
<dbReference type="RefSeq" id="WP_344199103.1">
    <property type="nucleotide sequence ID" value="NZ_BAAAND010000012.1"/>
</dbReference>
<name>A0ABN2EIW0_9ACTN</name>
<protein>
    <submittedName>
        <fullName evidence="2">Uncharacterized protein</fullName>
    </submittedName>
</protein>
<sequence>MTADEKITLWLAQLRAAGRTVLLARLVIALSGAVALVVSAVQSWDQLDLVPYVGVPLLLVAVVLPDSLAATVFMLVIALGWMLRAPAAVSWSLVLAAVALVVLHLSSAFAAQLPSYARVHRSALRRWWLPAATATLLTGLIAGSAALVHYANVPGSLAVTSAAIALTAVTIWLAAGQKLDRD</sequence>
<comment type="caution">
    <text evidence="2">The sequence shown here is derived from an EMBL/GenBank/DDBJ whole genome shotgun (WGS) entry which is preliminary data.</text>
</comment>
<evidence type="ECO:0000313" key="2">
    <source>
        <dbReference type="EMBL" id="GAA1608756.1"/>
    </source>
</evidence>
<proteinExistence type="predicted"/>
<accession>A0ABN2EIW0</accession>
<reference evidence="2 3" key="1">
    <citation type="journal article" date="2019" name="Int. J. Syst. Evol. Microbiol.">
        <title>The Global Catalogue of Microorganisms (GCM) 10K type strain sequencing project: providing services to taxonomists for standard genome sequencing and annotation.</title>
        <authorList>
            <consortium name="The Broad Institute Genomics Platform"/>
            <consortium name="The Broad Institute Genome Sequencing Center for Infectious Disease"/>
            <person name="Wu L."/>
            <person name="Ma J."/>
        </authorList>
    </citation>
    <scope>NUCLEOTIDE SEQUENCE [LARGE SCALE GENOMIC DNA]</scope>
    <source>
        <strain evidence="2 3">JCM 14304</strain>
    </source>
</reference>
<organism evidence="2 3">
    <name type="scientific">Kribbella karoonensis</name>
    <dbReference type="NCBI Taxonomy" id="324851"/>
    <lineage>
        <taxon>Bacteria</taxon>
        <taxon>Bacillati</taxon>
        <taxon>Actinomycetota</taxon>
        <taxon>Actinomycetes</taxon>
        <taxon>Propionibacteriales</taxon>
        <taxon>Kribbellaceae</taxon>
        <taxon>Kribbella</taxon>
    </lineage>
</organism>
<feature type="transmembrane region" description="Helical" evidence="1">
    <location>
        <begin position="53"/>
        <end position="82"/>
    </location>
</feature>
<gene>
    <name evidence="2" type="ORF">GCM10009742_68890</name>
</gene>
<feature type="transmembrane region" description="Helical" evidence="1">
    <location>
        <begin position="127"/>
        <end position="151"/>
    </location>
</feature>
<feature type="transmembrane region" description="Helical" evidence="1">
    <location>
        <begin position="88"/>
        <end position="106"/>
    </location>
</feature>
<keyword evidence="1" id="KW-0472">Membrane</keyword>
<keyword evidence="1" id="KW-1133">Transmembrane helix</keyword>
<keyword evidence="3" id="KW-1185">Reference proteome</keyword>
<evidence type="ECO:0000313" key="3">
    <source>
        <dbReference type="Proteomes" id="UP001500190"/>
    </source>
</evidence>
<feature type="transmembrane region" description="Helical" evidence="1">
    <location>
        <begin position="157"/>
        <end position="175"/>
    </location>
</feature>
<evidence type="ECO:0000256" key="1">
    <source>
        <dbReference type="SAM" id="Phobius"/>
    </source>
</evidence>
<dbReference type="Proteomes" id="UP001500190">
    <property type="component" value="Unassembled WGS sequence"/>
</dbReference>